<dbReference type="AlphaFoldDB" id="A0A382KN67"/>
<organism evidence="1">
    <name type="scientific">marine metagenome</name>
    <dbReference type="NCBI Taxonomy" id="408172"/>
    <lineage>
        <taxon>unclassified sequences</taxon>
        <taxon>metagenomes</taxon>
        <taxon>ecological metagenomes</taxon>
    </lineage>
</organism>
<accession>A0A382KN67</accession>
<evidence type="ECO:0000313" key="1">
    <source>
        <dbReference type="EMBL" id="SVC25709.1"/>
    </source>
</evidence>
<reference evidence="1" key="1">
    <citation type="submission" date="2018-05" db="EMBL/GenBank/DDBJ databases">
        <authorList>
            <person name="Lanie J.A."/>
            <person name="Ng W.-L."/>
            <person name="Kazmierczak K.M."/>
            <person name="Andrzejewski T.M."/>
            <person name="Davidsen T.M."/>
            <person name="Wayne K.J."/>
            <person name="Tettelin H."/>
            <person name="Glass J.I."/>
            <person name="Rusch D."/>
            <person name="Podicherti R."/>
            <person name="Tsui H.-C.T."/>
            <person name="Winkler M.E."/>
        </authorList>
    </citation>
    <scope>NUCLEOTIDE SEQUENCE</scope>
</reference>
<proteinExistence type="predicted"/>
<name>A0A382KN67_9ZZZZ</name>
<dbReference type="EMBL" id="UINC01081648">
    <property type="protein sequence ID" value="SVC25709.1"/>
    <property type="molecule type" value="Genomic_DNA"/>
</dbReference>
<protein>
    <submittedName>
        <fullName evidence="1">Uncharacterized protein</fullName>
    </submittedName>
</protein>
<gene>
    <name evidence="1" type="ORF">METZ01_LOCUS278563</name>
</gene>
<sequence>MLNKIKEIIRRLEQERDPIKKIVIADELLTEVTKFRNELARNYR</sequence>